<gene>
    <name evidence="2" type="ORF">E2C01_050347</name>
</gene>
<evidence type="ECO:0000256" key="1">
    <source>
        <dbReference type="SAM" id="MobiDB-lite"/>
    </source>
</evidence>
<dbReference type="AlphaFoldDB" id="A0A5B7GGI4"/>
<organism evidence="2 3">
    <name type="scientific">Portunus trituberculatus</name>
    <name type="common">Swimming crab</name>
    <name type="synonym">Neptunus trituberculatus</name>
    <dbReference type="NCBI Taxonomy" id="210409"/>
    <lineage>
        <taxon>Eukaryota</taxon>
        <taxon>Metazoa</taxon>
        <taxon>Ecdysozoa</taxon>
        <taxon>Arthropoda</taxon>
        <taxon>Crustacea</taxon>
        <taxon>Multicrustacea</taxon>
        <taxon>Malacostraca</taxon>
        <taxon>Eumalacostraca</taxon>
        <taxon>Eucarida</taxon>
        <taxon>Decapoda</taxon>
        <taxon>Pleocyemata</taxon>
        <taxon>Brachyura</taxon>
        <taxon>Eubrachyura</taxon>
        <taxon>Portunoidea</taxon>
        <taxon>Portunidae</taxon>
        <taxon>Portuninae</taxon>
        <taxon>Portunus</taxon>
    </lineage>
</organism>
<dbReference type="EMBL" id="VSRR010013901">
    <property type="protein sequence ID" value="MPC56387.1"/>
    <property type="molecule type" value="Genomic_DNA"/>
</dbReference>
<evidence type="ECO:0000313" key="2">
    <source>
        <dbReference type="EMBL" id="MPC56387.1"/>
    </source>
</evidence>
<proteinExistence type="predicted"/>
<sequence>MQPDRPSLPPARLPGPKRDALLRAAQLLRLNSTANIVKGPPRYATPCHCTPLPMSLLASSPVLVVVIVVVQQQGRQRQLEQQGNNGSESNNSSSNRSRSSRKSMSREPPTSAAAPPHVHRPRRWLLLLSLPVVGDEILTPLPPASSSSHPYANLSPLVSPRRPLLLLPLSRLSLVVARPSPRPAHNVFYSKPASLLHLTKGGGRGAGSLRLEEQQVEKGSVVGCSPRLSSYTCSFHPSFNIQLVFSFSFFSFTVGGGRDGAGRGGTRRTKSLTIMIYRGASRLR</sequence>
<protein>
    <submittedName>
        <fullName evidence="2">Uncharacterized protein</fullName>
    </submittedName>
</protein>
<feature type="region of interest" description="Disordered" evidence="1">
    <location>
        <begin position="76"/>
        <end position="117"/>
    </location>
</feature>
<dbReference type="Proteomes" id="UP000324222">
    <property type="component" value="Unassembled WGS sequence"/>
</dbReference>
<comment type="caution">
    <text evidence="2">The sequence shown here is derived from an EMBL/GenBank/DDBJ whole genome shotgun (WGS) entry which is preliminary data.</text>
</comment>
<feature type="compositionally biased region" description="Low complexity" evidence="1">
    <location>
        <begin position="76"/>
        <end position="97"/>
    </location>
</feature>
<name>A0A5B7GGI4_PORTR</name>
<accession>A0A5B7GGI4</accession>
<evidence type="ECO:0000313" key="3">
    <source>
        <dbReference type="Proteomes" id="UP000324222"/>
    </source>
</evidence>
<reference evidence="2 3" key="1">
    <citation type="submission" date="2019-05" db="EMBL/GenBank/DDBJ databases">
        <title>Another draft genome of Portunus trituberculatus and its Hox gene families provides insights of decapod evolution.</title>
        <authorList>
            <person name="Jeong J.-H."/>
            <person name="Song I."/>
            <person name="Kim S."/>
            <person name="Choi T."/>
            <person name="Kim D."/>
            <person name="Ryu S."/>
            <person name="Kim W."/>
        </authorList>
    </citation>
    <scope>NUCLEOTIDE SEQUENCE [LARGE SCALE GENOMIC DNA]</scope>
    <source>
        <tissue evidence="2">Muscle</tissue>
    </source>
</reference>
<keyword evidence="3" id="KW-1185">Reference proteome</keyword>